<evidence type="ECO:0000256" key="25">
    <source>
        <dbReference type="SAM" id="MobiDB-lite"/>
    </source>
</evidence>
<dbReference type="Gene3D" id="3.30.200.20">
    <property type="entry name" value="Phosphorylase Kinase, domain 1"/>
    <property type="match status" value="1"/>
</dbReference>
<keyword evidence="8" id="KW-0507">mRNA processing</keyword>
<evidence type="ECO:0000256" key="16">
    <source>
        <dbReference type="ARBA" id="ARBA00022990"/>
    </source>
</evidence>
<evidence type="ECO:0000256" key="15">
    <source>
        <dbReference type="ARBA" id="ARBA00022843"/>
    </source>
</evidence>
<dbReference type="GO" id="GO:0000776">
    <property type="term" value="C:kinetochore"/>
    <property type="evidence" value="ECO:0007669"/>
    <property type="project" value="UniProtKB-KW"/>
</dbReference>
<evidence type="ECO:0000256" key="19">
    <source>
        <dbReference type="ARBA" id="ARBA00023596"/>
    </source>
</evidence>
<evidence type="ECO:0000256" key="8">
    <source>
        <dbReference type="ARBA" id="ARBA00022664"/>
    </source>
</evidence>
<dbReference type="OrthoDB" id="3967at2759"/>
<evidence type="ECO:0000256" key="17">
    <source>
        <dbReference type="ARBA" id="ARBA00023187"/>
    </source>
</evidence>
<dbReference type="Pfam" id="PF00069">
    <property type="entry name" value="Pkinase"/>
    <property type="match status" value="1"/>
</dbReference>
<evidence type="ECO:0000256" key="20">
    <source>
        <dbReference type="ARBA" id="ARBA00023637"/>
    </source>
</evidence>
<feature type="region of interest" description="Disordered" evidence="25">
    <location>
        <begin position="141"/>
        <end position="162"/>
    </location>
</feature>
<evidence type="ECO:0000256" key="18">
    <source>
        <dbReference type="ARBA" id="ARBA00023242"/>
    </source>
</evidence>
<dbReference type="PROSITE" id="PS50011">
    <property type="entry name" value="PROTEIN_KINASE_DOM"/>
    <property type="match status" value="1"/>
</dbReference>
<dbReference type="CDD" id="cd14135">
    <property type="entry name" value="STKc_PRP4"/>
    <property type="match status" value="1"/>
</dbReference>
<dbReference type="PANTHER" id="PTHR24058:SF103">
    <property type="entry name" value="SERINE_THREONINE-PROTEIN KINASE PRP4 HOMOLOG"/>
    <property type="match status" value="1"/>
</dbReference>
<evidence type="ECO:0000256" key="14">
    <source>
        <dbReference type="ARBA" id="ARBA00022840"/>
    </source>
</evidence>
<dbReference type="EC" id="2.7.11.1" evidence="3"/>
<feature type="compositionally biased region" description="Basic and acidic residues" evidence="25">
    <location>
        <begin position="61"/>
        <end position="104"/>
    </location>
</feature>
<keyword evidence="28" id="KW-1185">Reference proteome</keyword>
<dbReference type="InterPro" id="IPR044092">
    <property type="entry name" value="STKc_PRP4"/>
</dbReference>
<keyword evidence="17" id="KW-0508">mRNA splicing</keyword>
<gene>
    <name evidence="27" type="ORF">PHET_07919</name>
</gene>
<keyword evidence="14" id="KW-0067">ATP-binding</keyword>
<feature type="domain" description="Protein kinase" evidence="26">
    <location>
        <begin position="301"/>
        <end position="617"/>
    </location>
</feature>
<evidence type="ECO:0000256" key="23">
    <source>
        <dbReference type="ARBA" id="ARBA00048659"/>
    </source>
</evidence>
<dbReference type="EMBL" id="LUCH01004937">
    <property type="protein sequence ID" value="KAF5398500.1"/>
    <property type="molecule type" value="Genomic_DNA"/>
</dbReference>
<evidence type="ECO:0000256" key="22">
    <source>
        <dbReference type="ARBA" id="ARBA00046964"/>
    </source>
</evidence>
<dbReference type="GO" id="GO:0005681">
    <property type="term" value="C:spliceosomal complex"/>
    <property type="evidence" value="ECO:0007669"/>
    <property type="project" value="UniProtKB-KW"/>
</dbReference>
<evidence type="ECO:0000256" key="1">
    <source>
        <dbReference type="ARBA" id="ARBA00004123"/>
    </source>
</evidence>
<keyword evidence="12 27" id="KW-0418">Kinase</keyword>
<reference evidence="27" key="1">
    <citation type="submission" date="2019-05" db="EMBL/GenBank/DDBJ databases">
        <title>Annotation for the trematode Paragonimus heterotremus.</title>
        <authorList>
            <person name="Choi Y.-J."/>
        </authorList>
    </citation>
    <scope>NUCLEOTIDE SEQUENCE</scope>
    <source>
        <strain evidence="27">LC</strain>
    </source>
</reference>
<evidence type="ECO:0000256" key="6">
    <source>
        <dbReference type="ARBA" id="ARBA00022527"/>
    </source>
</evidence>
<dbReference type="InterPro" id="IPR008271">
    <property type="entry name" value="Ser/Thr_kinase_AS"/>
</dbReference>
<dbReference type="FunFam" id="1.10.510.10:FF:000078">
    <property type="entry name" value="Serine/threonine-protein kinase PRP4 homolog"/>
    <property type="match status" value="1"/>
</dbReference>
<comment type="caution">
    <text evidence="27">The sequence shown here is derived from an EMBL/GenBank/DDBJ whole genome shotgun (WGS) entry which is preliminary data.</text>
</comment>
<dbReference type="Proteomes" id="UP000748531">
    <property type="component" value="Unassembled WGS sequence"/>
</dbReference>
<dbReference type="SUPFAM" id="SSF56112">
    <property type="entry name" value="Protein kinase-like (PK-like)"/>
    <property type="match status" value="1"/>
</dbReference>
<comment type="subcellular location">
    <subcellularLocation>
        <location evidence="2">Chromosome</location>
        <location evidence="2">Centromere</location>
        <location evidence="2">Kinetochore</location>
    </subcellularLocation>
    <subcellularLocation>
        <location evidence="1">Nucleus</location>
    </subcellularLocation>
</comment>
<sequence>MNGEPMERHKKHHRRHHHRSEKDKHVDSYETQRYYSDRSRHSDGFFESKYRHRVDHMNAHADYYERHRHYDDKKRKKLDSEEHVSKKRSKSESKKPHKLSERSLSDSNEVIATFDETEQDEELIIQQRRIERKRLLEELTQRNQSNTFRQEKPTPSPRTTPVIAHTDSLTDLAITNEAETFDFDRVMADKLKFTNNMLDSVPTDDRSPTGRLSGVEAPAARALLNKGRVINPAPVEELTTDSYKAKTFDMFADEVEVNAQNVPGTMALGAMACENHSLVDNWDDAEGYYRVRIGEVLDKRYAVYGYTGHGVFSNVVRARDVARGNLEVAIKIIRNNEVMHKSGLKELEVLKKLNDADPNDRYHCLRLYRHFFHKNHLCMVFELMSLNLREVLKKYGRNIGLHIAAVRSYTQQILLALKLMRKCGILHADIKPDNILVNENKILLKLSDFGSASTIQDNEITPYLVSRFYRAPEIILGVPYDHNIDLWSAAVTLFELHTGHILFPGKTNNEMLRLMMEVKGRVPNRVVRRGTFRAQHFDEQCNFLYHEVDKVTQKEKVTVIRNLQPTRDLMTELLGDTKLTDPILRKVTQFRDLLEKMLVLDPARRLPLSEALQHPFITERMSAENSIPVQPS</sequence>
<dbReference type="GO" id="GO:0005524">
    <property type="term" value="F:ATP binding"/>
    <property type="evidence" value="ECO:0007669"/>
    <property type="project" value="UniProtKB-KW"/>
</dbReference>
<dbReference type="AlphaFoldDB" id="A0A8J4WPH3"/>
<accession>A0A8J4WPH3</accession>
<evidence type="ECO:0000256" key="13">
    <source>
        <dbReference type="ARBA" id="ARBA00022838"/>
    </source>
</evidence>
<name>A0A8J4WPH3_9TREM</name>
<dbReference type="PANTHER" id="PTHR24058">
    <property type="entry name" value="DUAL SPECIFICITY PROTEIN KINASE"/>
    <property type="match status" value="1"/>
</dbReference>
<evidence type="ECO:0000256" key="24">
    <source>
        <dbReference type="ARBA" id="ARBA00048977"/>
    </source>
</evidence>
<dbReference type="FunFam" id="3.30.200.20:FF:000123">
    <property type="entry name" value="serine/threonine-protein kinase PRP4 homolog"/>
    <property type="match status" value="1"/>
</dbReference>
<proteinExistence type="inferred from homology"/>
<evidence type="ECO:0000256" key="12">
    <source>
        <dbReference type="ARBA" id="ARBA00022777"/>
    </source>
</evidence>
<evidence type="ECO:0000256" key="11">
    <source>
        <dbReference type="ARBA" id="ARBA00022741"/>
    </source>
</evidence>
<dbReference type="InterPro" id="IPR000719">
    <property type="entry name" value="Prot_kinase_dom"/>
</dbReference>
<feature type="compositionally biased region" description="Basic and acidic residues" evidence="25">
    <location>
        <begin position="20"/>
        <end position="43"/>
    </location>
</feature>
<evidence type="ECO:0000256" key="4">
    <source>
        <dbReference type="ARBA" id="ARBA00022454"/>
    </source>
</evidence>
<evidence type="ECO:0000256" key="2">
    <source>
        <dbReference type="ARBA" id="ARBA00004629"/>
    </source>
</evidence>
<protein>
    <recommendedName>
        <fullName evidence="20">Serine/threonine-protein kinase PRP4 homolog</fullName>
        <ecNumber evidence="3">2.7.11.1</ecNumber>
    </recommendedName>
    <alternativeName>
        <fullName evidence="21">PRP4 pre-mRNA-processing factor 4 homolog</fullName>
    </alternativeName>
</protein>
<keyword evidence="15" id="KW-0832">Ubl conjugation</keyword>
<dbReference type="InterPro" id="IPR011009">
    <property type="entry name" value="Kinase-like_dom_sf"/>
</dbReference>
<dbReference type="GO" id="GO:0004674">
    <property type="term" value="F:protein serine/threonine kinase activity"/>
    <property type="evidence" value="ECO:0007669"/>
    <property type="project" value="UniProtKB-KW"/>
</dbReference>
<keyword evidence="16" id="KW-0007">Acetylation</keyword>
<evidence type="ECO:0000256" key="21">
    <source>
        <dbReference type="ARBA" id="ARBA00031858"/>
    </source>
</evidence>
<feature type="region of interest" description="Disordered" evidence="25">
    <location>
        <begin position="61"/>
        <end position="107"/>
    </location>
</feature>
<organism evidence="27 28">
    <name type="scientific">Paragonimus heterotremus</name>
    <dbReference type="NCBI Taxonomy" id="100268"/>
    <lineage>
        <taxon>Eukaryota</taxon>
        <taxon>Metazoa</taxon>
        <taxon>Spiralia</taxon>
        <taxon>Lophotrochozoa</taxon>
        <taxon>Platyhelminthes</taxon>
        <taxon>Trematoda</taxon>
        <taxon>Digenea</taxon>
        <taxon>Plagiorchiida</taxon>
        <taxon>Troglotremata</taxon>
        <taxon>Troglotrematidae</taxon>
        <taxon>Paragonimus</taxon>
    </lineage>
</organism>
<comment type="subunit">
    <text evidence="22">Interacts with CLK1 C-terminus. Associates with the U5 snRNP and NCOR1 deacetylase complexes. Identified in the spliceosome C complex.</text>
</comment>
<keyword evidence="6" id="KW-0723">Serine/threonine-protein kinase</keyword>
<evidence type="ECO:0000313" key="28">
    <source>
        <dbReference type="Proteomes" id="UP000748531"/>
    </source>
</evidence>
<feature type="compositionally biased region" description="Basic residues" evidence="25">
    <location>
        <begin position="8"/>
        <end position="19"/>
    </location>
</feature>
<dbReference type="GO" id="GO:0045292">
    <property type="term" value="P:mRNA cis splicing, via spliceosome"/>
    <property type="evidence" value="ECO:0007669"/>
    <property type="project" value="InterPro"/>
</dbReference>
<keyword evidence="13" id="KW-0995">Kinetochore</keyword>
<evidence type="ECO:0000256" key="10">
    <source>
        <dbReference type="ARBA" id="ARBA00022728"/>
    </source>
</evidence>
<evidence type="ECO:0000259" key="26">
    <source>
        <dbReference type="PROSITE" id="PS50011"/>
    </source>
</evidence>
<evidence type="ECO:0000256" key="9">
    <source>
        <dbReference type="ARBA" id="ARBA00022679"/>
    </source>
</evidence>
<comment type="similarity">
    <text evidence="19">Belongs to the protein kinase superfamily. CMGC Ser/Thr protein kinase family.</text>
</comment>
<dbReference type="Gene3D" id="1.10.510.10">
    <property type="entry name" value="Transferase(Phosphotransferase) domain 1"/>
    <property type="match status" value="1"/>
</dbReference>
<keyword evidence="5" id="KW-1017">Isopeptide bond</keyword>
<keyword evidence="10" id="KW-0747">Spliceosome</keyword>
<dbReference type="SMART" id="SM00220">
    <property type="entry name" value="S_TKc"/>
    <property type="match status" value="1"/>
</dbReference>
<dbReference type="PROSITE" id="PS00108">
    <property type="entry name" value="PROTEIN_KINASE_ST"/>
    <property type="match status" value="1"/>
</dbReference>
<feature type="region of interest" description="Disordered" evidence="25">
    <location>
        <begin position="1"/>
        <end position="43"/>
    </location>
</feature>
<evidence type="ECO:0000256" key="7">
    <source>
        <dbReference type="ARBA" id="ARBA00022553"/>
    </source>
</evidence>
<dbReference type="InterPro" id="IPR050494">
    <property type="entry name" value="Ser_Thr_dual-spec_kinase"/>
</dbReference>
<keyword evidence="11" id="KW-0547">Nucleotide-binding</keyword>
<evidence type="ECO:0000313" key="27">
    <source>
        <dbReference type="EMBL" id="KAF5398500.1"/>
    </source>
</evidence>
<keyword evidence="9" id="KW-0808">Transferase</keyword>
<evidence type="ECO:0000256" key="5">
    <source>
        <dbReference type="ARBA" id="ARBA00022499"/>
    </source>
</evidence>
<keyword evidence="4" id="KW-0158">Chromosome</keyword>
<evidence type="ECO:0000256" key="3">
    <source>
        <dbReference type="ARBA" id="ARBA00012513"/>
    </source>
</evidence>
<keyword evidence="18" id="KW-0539">Nucleus</keyword>
<keyword evidence="7" id="KW-0597">Phosphoprotein</keyword>
<comment type="catalytic activity">
    <reaction evidence="23">
        <text>L-threonyl-[protein] + ATP = O-phospho-L-threonyl-[protein] + ADP + H(+)</text>
        <dbReference type="Rhea" id="RHEA:46608"/>
        <dbReference type="Rhea" id="RHEA-COMP:11060"/>
        <dbReference type="Rhea" id="RHEA-COMP:11605"/>
        <dbReference type="ChEBI" id="CHEBI:15378"/>
        <dbReference type="ChEBI" id="CHEBI:30013"/>
        <dbReference type="ChEBI" id="CHEBI:30616"/>
        <dbReference type="ChEBI" id="CHEBI:61977"/>
        <dbReference type="ChEBI" id="CHEBI:456216"/>
        <dbReference type="EC" id="2.7.11.1"/>
    </reaction>
    <physiologicalReaction direction="left-to-right" evidence="23">
        <dbReference type="Rhea" id="RHEA:46609"/>
    </physiologicalReaction>
</comment>
<comment type="catalytic activity">
    <reaction evidence="24">
        <text>L-seryl-[protein] + ATP = O-phospho-L-seryl-[protein] + ADP + H(+)</text>
        <dbReference type="Rhea" id="RHEA:17989"/>
        <dbReference type="Rhea" id="RHEA-COMP:9863"/>
        <dbReference type="Rhea" id="RHEA-COMP:11604"/>
        <dbReference type="ChEBI" id="CHEBI:15378"/>
        <dbReference type="ChEBI" id="CHEBI:29999"/>
        <dbReference type="ChEBI" id="CHEBI:30616"/>
        <dbReference type="ChEBI" id="CHEBI:83421"/>
        <dbReference type="ChEBI" id="CHEBI:456216"/>
        <dbReference type="EC" id="2.7.11.1"/>
    </reaction>
    <physiologicalReaction direction="left-to-right" evidence="24">
        <dbReference type="Rhea" id="RHEA:17990"/>
    </physiologicalReaction>
</comment>